<dbReference type="Proteomes" id="UP000805193">
    <property type="component" value="Unassembled WGS sequence"/>
</dbReference>
<evidence type="ECO:0000313" key="1">
    <source>
        <dbReference type="EMBL" id="KAG0422127.1"/>
    </source>
</evidence>
<proteinExistence type="predicted"/>
<sequence>MRRTPATRSQSTSSAKILALIDRMFTTLQMVTERLAAVTGGTGGQLQPDPGCRGRRPIVFEDLANIVDGCPTPYYADYND</sequence>
<keyword evidence="2" id="KW-1185">Reference proteome</keyword>
<organism evidence="1 2">
    <name type="scientific">Ixodes persulcatus</name>
    <name type="common">Taiga tick</name>
    <dbReference type="NCBI Taxonomy" id="34615"/>
    <lineage>
        <taxon>Eukaryota</taxon>
        <taxon>Metazoa</taxon>
        <taxon>Ecdysozoa</taxon>
        <taxon>Arthropoda</taxon>
        <taxon>Chelicerata</taxon>
        <taxon>Arachnida</taxon>
        <taxon>Acari</taxon>
        <taxon>Parasitiformes</taxon>
        <taxon>Ixodida</taxon>
        <taxon>Ixodoidea</taxon>
        <taxon>Ixodidae</taxon>
        <taxon>Ixodinae</taxon>
        <taxon>Ixodes</taxon>
    </lineage>
</organism>
<name>A0AC60PNJ5_IXOPE</name>
<dbReference type="EMBL" id="JABSTQ010010270">
    <property type="protein sequence ID" value="KAG0422127.1"/>
    <property type="molecule type" value="Genomic_DNA"/>
</dbReference>
<evidence type="ECO:0000313" key="2">
    <source>
        <dbReference type="Proteomes" id="UP000805193"/>
    </source>
</evidence>
<reference evidence="1 2" key="1">
    <citation type="journal article" date="2020" name="Cell">
        <title>Large-Scale Comparative Analyses of Tick Genomes Elucidate Their Genetic Diversity and Vector Capacities.</title>
        <authorList>
            <consortium name="Tick Genome and Microbiome Consortium (TIGMIC)"/>
            <person name="Jia N."/>
            <person name="Wang J."/>
            <person name="Shi W."/>
            <person name="Du L."/>
            <person name="Sun Y."/>
            <person name="Zhan W."/>
            <person name="Jiang J.F."/>
            <person name="Wang Q."/>
            <person name="Zhang B."/>
            <person name="Ji P."/>
            <person name="Bell-Sakyi L."/>
            <person name="Cui X.M."/>
            <person name="Yuan T.T."/>
            <person name="Jiang B.G."/>
            <person name="Yang W.F."/>
            <person name="Lam T.T."/>
            <person name="Chang Q.C."/>
            <person name="Ding S.J."/>
            <person name="Wang X.J."/>
            <person name="Zhu J.G."/>
            <person name="Ruan X.D."/>
            <person name="Zhao L."/>
            <person name="Wei J.T."/>
            <person name="Ye R.Z."/>
            <person name="Que T.C."/>
            <person name="Du C.H."/>
            <person name="Zhou Y.H."/>
            <person name="Cheng J.X."/>
            <person name="Dai P.F."/>
            <person name="Guo W.B."/>
            <person name="Han X.H."/>
            <person name="Huang E.J."/>
            <person name="Li L.F."/>
            <person name="Wei W."/>
            <person name="Gao Y.C."/>
            <person name="Liu J.Z."/>
            <person name="Shao H.Z."/>
            <person name="Wang X."/>
            <person name="Wang C.C."/>
            <person name="Yang T.C."/>
            <person name="Huo Q.B."/>
            <person name="Li W."/>
            <person name="Chen H.Y."/>
            <person name="Chen S.E."/>
            <person name="Zhou L.G."/>
            <person name="Ni X.B."/>
            <person name="Tian J.H."/>
            <person name="Sheng Y."/>
            <person name="Liu T."/>
            <person name="Pan Y.S."/>
            <person name="Xia L.Y."/>
            <person name="Li J."/>
            <person name="Zhao F."/>
            <person name="Cao W.C."/>
        </authorList>
    </citation>
    <scope>NUCLEOTIDE SEQUENCE [LARGE SCALE GENOMIC DNA]</scope>
    <source>
        <strain evidence="1">Iper-2018</strain>
    </source>
</reference>
<protein>
    <submittedName>
        <fullName evidence="1">Uncharacterized protein</fullName>
    </submittedName>
</protein>
<comment type="caution">
    <text evidence="1">The sequence shown here is derived from an EMBL/GenBank/DDBJ whole genome shotgun (WGS) entry which is preliminary data.</text>
</comment>
<gene>
    <name evidence="1" type="ORF">HPB47_002049</name>
</gene>
<accession>A0AC60PNJ5</accession>